<dbReference type="Proteomes" id="UP001228636">
    <property type="component" value="Unassembled WGS sequence"/>
</dbReference>
<dbReference type="EMBL" id="JAUFQH010000012">
    <property type="protein sequence ID" value="MDN3620496.1"/>
    <property type="molecule type" value="Genomic_DNA"/>
</dbReference>
<protein>
    <submittedName>
        <fullName evidence="4">DUF3857 and transglutaminase domain-containing protein</fullName>
    </submittedName>
</protein>
<feature type="signal peptide" evidence="1">
    <location>
        <begin position="1"/>
        <end position="18"/>
    </location>
</feature>
<evidence type="ECO:0000259" key="3">
    <source>
        <dbReference type="Pfam" id="PF12969"/>
    </source>
</evidence>
<evidence type="ECO:0000259" key="2">
    <source>
        <dbReference type="Pfam" id="PF01841"/>
    </source>
</evidence>
<dbReference type="InterPro" id="IPR024618">
    <property type="entry name" value="DUF3857"/>
</dbReference>
<evidence type="ECO:0000256" key="1">
    <source>
        <dbReference type="SAM" id="SignalP"/>
    </source>
</evidence>
<dbReference type="Gene3D" id="2.60.40.3140">
    <property type="match status" value="1"/>
</dbReference>
<keyword evidence="1" id="KW-0732">Signal</keyword>
<dbReference type="RefSeq" id="WP_261972438.1">
    <property type="nucleotide sequence ID" value="NZ_CP103460.1"/>
</dbReference>
<organism evidence="4 5">
    <name type="scientific">Polaribacter sejongensis</name>
    <dbReference type="NCBI Taxonomy" id="985043"/>
    <lineage>
        <taxon>Bacteria</taxon>
        <taxon>Pseudomonadati</taxon>
        <taxon>Bacteroidota</taxon>
        <taxon>Flavobacteriia</taxon>
        <taxon>Flavobacteriales</taxon>
        <taxon>Flavobacteriaceae</taxon>
    </lineage>
</organism>
<proteinExistence type="predicted"/>
<evidence type="ECO:0000313" key="5">
    <source>
        <dbReference type="Proteomes" id="UP001228636"/>
    </source>
</evidence>
<feature type="chain" id="PRO_5042617706" evidence="1">
    <location>
        <begin position="19"/>
        <end position="652"/>
    </location>
</feature>
<dbReference type="AlphaFoldDB" id="A0AAJ1QYD6"/>
<feature type="domain" description="DUF3857" evidence="3">
    <location>
        <begin position="65"/>
        <end position="187"/>
    </location>
</feature>
<name>A0AAJ1QYD6_9FLAO</name>
<reference evidence="4 5" key="1">
    <citation type="journal article" date="2014" name="Int. J. Syst. Evol. Microbiol.">
        <title>Complete genome sequence of Corynebacterium casei LMG S-19264T (=DSM 44701T), isolated from a smear-ripened cheese.</title>
        <authorList>
            <consortium name="US DOE Joint Genome Institute (JGI-PGF)"/>
            <person name="Walter F."/>
            <person name="Albersmeier A."/>
            <person name="Kalinowski J."/>
            <person name="Ruckert C."/>
        </authorList>
    </citation>
    <scope>NUCLEOTIDE SEQUENCE [LARGE SCALE GENOMIC DNA]</scope>
    <source>
        <strain evidence="4 5">CECT 8670</strain>
    </source>
</reference>
<dbReference type="Gene3D" id="3.10.620.30">
    <property type="match status" value="1"/>
</dbReference>
<gene>
    <name evidence="4" type="ORF">QWY81_13600</name>
</gene>
<dbReference type="SUPFAM" id="SSF54001">
    <property type="entry name" value="Cysteine proteinases"/>
    <property type="match status" value="1"/>
</dbReference>
<dbReference type="InterPro" id="IPR002931">
    <property type="entry name" value="Transglutaminase-like"/>
</dbReference>
<dbReference type="Gene3D" id="2.60.120.1130">
    <property type="match status" value="1"/>
</dbReference>
<dbReference type="InterPro" id="IPR038765">
    <property type="entry name" value="Papain-like_cys_pep_sf"/>
</dbReference>
<dbReference type="Pfam" id="PF12969">
    <property type="entry name" value="DUF3857"/>
    <property type="match status" value="1"/>
</dbReference>
<comment type="caution">
    <text evidence="4">The sequence shown here is derived from an EMBL/GenBank/DDBJ whole genome shotgun (WGS) entry which is preliminary data.</text>
</comment>
<feature type="domain" description="Transglutaminase-like" evidence="2">
    <location>
        <begin position="301"/>
        <end position="406"/>
    </location>
</feature>
<sequence>MKKVTIVLLLLSQLSLFAQDYKFGKVSKEELVEKFYPLDSTADAAYLYKSRRTYYDYVQGDGFQSVTEIHERIKIYTKEGFDMATKSVAYYTPEVGEEQAVSSIKGYTYSLENGKVVKEKLSKNSIFKEKKNRSYSIKKITMPNIKIGAVLEIKYKLISPYANSIDDLEFQYGIPVKKLAYKIEIPEYFIFNKRSVGFYSVKMDSGSKSGAIGSLKFRIDVFSFNGNNIPALKDNEPFISSIHNYRGGMKFELTQTNFVSIQGDLTNYSNTWEDVSKQIFKSSSFGTELNKSSYYKHDLEKILETSKTISEKITAIFQFVKKQVKWNGVNGKYTDNGVKKAYKERVGNVADINLMLIAMLRSSGLDANPVLLSTRTNGFPLFPTLEGFNYVIAMVEFEDGTFVLLDASEEFSMPNILPTRALNGNGRKVTKEGKSSWVKLTSTKHALEENNIMIKISDDMMVEGFVRTKFDHLNALNYRKNNNHIKEENLITKLEEKNNFEIENYKISHKKSLEKQVIRTVKFSSENLVEDINGKLYIEPLLFLSEHKNPFKLEDRKFPVDFATPWKESNTVSIQIPEGYKVEKLPEPLAIGLPDSLGVFKFQVSHQGNKIRTLSILQFNNAIIAPQYYAALKDFYSQLVEKQSEKIVLVKI</sequence>
<accession>A0AAJ1QYD6</accession>
<dbReference type="Pfam" id="PF01841">
    <property type="entry name" value="Transglut_core"/>
    <property type="match status" value="1"/>
</dbReference>
<evidence type="ECO:0000313" key="4">
    <source>
        <dbReference type="EMBL" id="MDN3620496.1"/>
    </source>
</evidence>